<dbReference type="EMBL" id="CM037628">
    <property type="protein sequence ID" value="KAH7996824.1"/>
    <property type="molecule type" value="Genomic_DNA"/>
</dbReference>
<organism evidence="1 2">
    <name type="scientific">Sphaerodactylus townsendi</name>
    <dbReference type="NCBI Taxonomy" id="933632"/>
    <lineage>
        <taxon>Eukaryota</taxon>
        <taxon>Metazoa</taxon>
        <taxon>Chordata</taxon>
        <taxon>Craniata</taxon>
        <taxon>Vertebrata</taxon>
        <taxon>Euteleostomi</taxon>
        <taxon>Lepidosauria</taxon>
        <taxon>Squamata</taxon>
        <taxon>Bifurcata</taxon>
        <taxon>Gekkota</taxon>
        <taxon>Sphaerodactylidae</taxon>
        <taxon>Sphaerodactylus</taxon>
    </lineage>
</organism>
<sequence>MAGQLRYPGKVAIVTGGTSGIGLAIVREFVRQGANVVFCSKPSEEEVGQAIQRELQDSGCPGDAYFEVCDVRKETDIKVG</sequence>
<evidence type="ECO:0000313" key="2">
    <source>
        <dbReference type="Proteomes" id="UP000827872"/>
    </source>
</evidence>
<dbReference type="Proteomes" id="UP000827872">
    <property type="component" value="Linkage Group LG15"/>
</dbReference>
<reference evidence="1" key="1">
    <citation type="submission" date="2021-08" db="EMBL/GenBank/DDBJ databases">
        <title>The first chromosome-level gecko genome reveals the dynamic sex chromosomes of Neotropical dwarf geckos (Sphaerodactylidae: Sphaerodactylus).</title>
        <authorList>
            <person name="Pinto B.J."/>
            <person name="Keating S.E."/>
            <person name="Gamble T."/>
        </authorList>
    </citation>
    <scope>NUCLEOTIDE SEQUENCE</scope>
    <source>
        <strain evidence="1">TG3544</strain>
    </source>
</reference>
<comment type="caution">
    <text evidence="1">The sequence shown here is derived from an EMBL/GenBank/DDBJ whole genome shotgun (WGS) entry which is preliminary data.</text>
</comment>
<keyword evidence="2" id="KW-1185">Reference proteome</keyword>
<evidence type="ECO:0000313" key="1">
    <source>
        <dbReference type="EMBL" id="KAH7996824.1"/>
    </source>
</evidence>
<proteinExistence type="predicted"/>
<accession>A0ACB8EVY7</accession>
<name>A0ACB8EVY7_9SAUR</name>
<protein>
    <submittedName>
        <fullName evidence="1">Uncharacterized protein</fullName>
    </submittedName>
</protein>
<gene>
    <name evidence="1" type="ORF">K3G42_011242</name>
</gene>